<evidence type="ECO:0000313" key="3">
    <source>
        <dbReference type="Proteomes" id="UP000318878"/>
    </source>
</evidence>
<accession>A0A5C5V7M8</accession>
<name>A0A5C5V7M8_9BACT</name>
<feature type="compositionally biased region" description="Polar residues" evidence="1">
    <location>
        <begin position="387"/>
        <end position="414"/>
    </location>
</feature>
<reference evidence="2 3" key="1">
    <citation type="submission" date="2019-02" db="EMBL/GenBank/DDBJ databases">
        <title>Deep-cultivation of Planctomycetes and their phenomic and genomic characterization uncovers novel biology.</title>
        <authorList>
            <person name="Wiegand S."/>
            <person name="Jogler M."/>
            <person name="Boedeker C."/>
            <person name="Pinto D."/>
            <person name="Vollmers J."/>
            <person name="Rivas-Marin E."/>
            <person name="Kohn T."/>
            <person name="Peeters S.H."/>
            <person name="Heuer A."/>
            <person name="Rast P."/>
            <person name="Oberbeckmann S."/>
            <person name="Bunk B."/>
            <person name="Jeske O."/>
            <person name="Meyerdierks A."/>
            <person name="Storesund J.E."/>
            <person name="Kallscheuer N."/>
            <person name="Luecker S."/>
            <person name="Lage O.M."/>
            <person name="Pohl T."/>
            <person name="Merkel B.J."/>
            <person name="Hornburger P."/>
            <person name="Mueller R.-W."/>
            <person name="Bruemmer F."/>
            <person name="Labrenz M."/>
            <person name="Spormann A.M."/>
            <person name="Op Den Camp H."/>
            <person name="Overmann J."/>
            <person name="Amann R."/>
            <person name="Jetten M.S.M."/>
            <person name="Mascher T."/>
            <person name="Medema M.H."/>
            <person name="Devos D.P."/>
            <person name="Kaster A.-K."/>
            <person name="Ovreas L."/>
            <person name="Rohde M."/>
            <person name="Galperin M.Y."/>
            <person name="Jogler C."/>
        </authorList>
    </citation>
    <scope>NUCLEOTIDE SEQUENCE [LARGE SCALE GENOMIC DNA]</scope>
    <source>
        <strain evidence="2 3">Enr8</strain>
    </source>
</reference>
<keyword evidence="3" id="KW-1185">Reference proteome</keyword>
<proteinExistence type="predicted"/>
<evidence type="ECO:0000313" key="2">
    <source>
        <dbReference type="EMBL" id="TWT34516.1"/>
    </source>
</evidence>
<dbReference type="AlphaFoldDB" id="A0A5C5V7M8"/>
<sequence>MFQASRRGAILGLLILTIGVGCNTITRRAPRMPWQDKDEEEYGEPAKLVAIWKDQVMVPSGGRPTRGFGGRVYFYDATQKPIRVRGTFTVYAYDDDAQQVSRTNKPDRKFVFDECDLQSHYSASKIGHSYSFWIPWDAMGGEQCCITLAPFFQAEGGSLVSGEQSRTILLGHVSGEEETQPAEQVPSGPVMINYATQPASYVPPGQQPMQQQPMAPQPTLNREHLRTTTIPVPSMLEQRLMMQGDTSGINRKPITQPAVPTPPPVQTFNRYQPRSFYQQGAAQYQQQGAAAYPAAPVQYQQQPVPPQYRDPRQPQAAAGQTYQPWQREGAGGMHAGVNIRNFRPDFHNSAEFSEYLATGRRSTGEEVAVQPATHSLPPQPLAPSSQTVPPQFSGPQIQPNQSTWPQSHPSQPIR</sequence>
<protein>
    <submittedName>
        <fullName evidence="2">Uncharacterized protein</fullName>
    </submittedName>
</protein>
<organism evidence="2 3">
    <name type="scientific">Blastopirellula retiformator</name>
    <dbReference type="NCBI Taxonomy" id="2527970"/>
    <lineage>
        <taxon>Bacteria</taxon>
        <taxon>Pseudomonadati</taxon>
        <taxon>Planctomycetota</taxon>
        <taxon>Planctomycetia</taxon>
        <taxon>Pirellulales</taxon>
        <taxon>Pirellulaceae</taxon>
        <taxon>Blastopirellula</taxon>
    </lineage>
</organism>
<evidence type="ECO:0000256" key="1">
    <source>
        <dbReference type="SAM" id="MobiDB-lite"/>
    </source>
</evidence>
<dbReference type="PROSITE" id="PS51257">
    <property type="entry name" value="PROKAR_LIPOPROTEIN"/>
    <property type="match status" value="1"/>
</dbReference>
<dbReference type="Proteomes" id="UP000318878">
    <property type="component" value="Unassembled WGS sequence"/>
</dbReference>
<dbReference type="EMBL" id="SJPF01000002">
    <property type="protein sequence ID" value="TWT34516.1"/>
    <property type="molecule type" value="Genomic_DNA"/>
</dbReference>
<comment type="caution">
    <text evidence="2">The sequence shown here is derived from an EMBL/GenBank/DDBJ whole genome shotgun (WGS) entry which is preliminary data.</text>
</comment>
<gene>
    <name evidence="2" type="ORF">Enr8_19250</name>
</gene>
<feature type="region of interest" description="Disordered" evidence="1">
    <location>
        <begin position="361"/>
        <end position="414"/>
    </location>
</feature>
<feature type="region of interest" description="Disordered" evidence="1">
    <location>
        <begin position="302"/>
        <end position="331"/>
    </location>
</feature>